<dbReference type="Proteomes" id="UP000004688">
    <property type="component" value="Chromosome"/>
</dbReference>
<dbReference type="Gene3D" id="2.30.330.10">
    <property type="entry name" value="SpoA-like"/>
    <property type="match status" value="1"/>
</dbReference>
<dbReference type="SUPFAM" id="SSF101801">
    <property type="entry name" value="Surface presentation of antigens (SPOA)"/>
    <property type="match status" value="1"/>
</dbReference>
<dbReference type="STRING" id="391616.OA238_c24970"/>
<protein>
    <recommendedName>
        <fullName evidence="1">Flagellar motor switch protein FliN-like C-terminal domain-containing protein</fullName>
    </recommendedName>
</protein>
<gene>
    <name evidence="2" type="ORF">OA238_c24970</name>
</gene>
<dbReference type="KEGG" id="oar:OA238_c24970"/>
<dbReference type="RefSeq" id="WP_015495620.1">
    <property type="nucleotide sequence ID" value="NC_020908.1"/>
</dbReference>
<dbReference type="Pfam" id="PF01052">
    <property type="entry name" value="FliMN_C"/>
    <property type="match status" value="1"/>
</dbReference>
<dbReference type="HOGENOM" id="CLU_841540_0_0_5"/>
<proteinExistence type="predicted"/>
<feature type="domain" description="Flagellar motor switch protein FliN-like C-terminal" evidence="1">
    <location>
        <begin position="218"/>
        <end position="286"/>
    </location>
</feature>
<keyword evidence="3" id="KW-1185">Reference proteome</keyword>
<reference evidence="2 3" key="1">
    <citation type="journal article" date="2013" name="PLoS ONE">
        <title>Poles Apart: Arctic and Antarctic Octadecabacter strains Share High Genome Plasticity and a New Type of Xanthorhodopsin.</title>
        <authorList>
            <person name="Vollmers J."/>
            <person name="Voget S."/>
            <person name="Dietrich S."/>
            <person name="Gollnow K."/>
            <person name="Smits M."/>
            <person name="Meyer K."/>
            <person name="Brinkhoff T."/>
            <person name="Simon M."/>
            <person name="Daniel R."/>
        </authorList>
    </citation>
    <scope>NUCLEOTIDE SEQUENCE [LARGE SCALE GENOMIC DNA]</scope>
    <source>
        <strain evidence="2 3">238</strain>
    </source>
</reference>
<dbReference type="InterPro" id="IPR001543">
    <property type="entry name" value="FliN-like_C"/>
</dbReference>
<name>M9RIZ2_9RHOB</name>
<dbReference type="EMBL" id="CP003742">
    <property type="protein sequence ID" value="AGI72549.1"/>
    <property type="molecule type" value="Genomic_DNA"/>
</dbReference>
<organism evidence="2 3">
    <name type="scientific">Octadecabacter arcticus 238</name>
    <dbReference type="NCBI Taxonomy" id="391616"/>
    <lineage>
        <taxon>Bacteria</taxon>
        <taxon>Pseudomonadati</taxon>
        <taxon>Pseudomonadota</taxon>
        <taxon>Alphaproteobacteria</taxon>
        <taxon>Rhodobacterales</taxon>
        <taxon>Roseobacteraceae</taxon>
        <taxon>Octadecabacter</taxon>
    </lineage>
</organism>
<dbReference type="eggNOG" id="COG1868">
    <property type="taxonomic scope" value="Bacteria"/>
</dbReference>
<dbReference type="InterPro" id="IPR036429">
    <property type="entry name" value="SpoA-like_sf"/>
</dbReference>
<sequence length="330" mass="34532">MAAINPILAQKLGLTQAPPVAQGAQPATPMRQMRRALGRAADKAAGLSVSVLGISEEDMDAESLIEGGPEGWVVLGLRDGSLAGLTGLFLLDQPLRSALVEMQTMGSLLPPSDDQRRVTRVDAVMTLPFASQVLAELAEVGFGAADLEPAAYDIGPIDDLRTAGLVMVQGNYRICRITIQMGGGETQGEMLIAMRPKVSVVTAPVKDTSGWSVALRDAVQEAPAELDAILTRMTMPIHKLEGFEVGQVLNLAGTTVGSVTLTGPGGIIITTARLGQVAGKRAVRVQHSRVELQDDPTNLATPTPSKGHVVADVVPEITDPNITASDLVEG</sequence>
<evidence type="ECO:0000313" key="3">
    <source>
        <dbReference type="Proteomes" id="UP000004688"/>
    </source>
</evidence>
<accession>M9RIZ2</accession>
<dbReference type="OrthoDB" id="7824563at2"/>
<evidence type="ECO:0000259" key="1">
    <source>
        <dbReference type="Pfam" id="PF01052"/>
    </source>
</evidence>
<dbReference type="AlphaFoldDB" id="M9RIZ2"/>
<evidence type="ECO:0000313" key="2">
    <source>
        <dbReference type="EMBL" id="AGI72549.1"/>
    </source>
</evidence>